<comment type="caution">
    <text evidence="2">The sequence shown here is derived from an EMBL/GenBank/DDBJ whole genome shotgun (WGS) entry which is preliminary data.</text>
</comment>
<dbReference type="OrthoDB" id="9977704at2759"/>
<name>A0A816DLY7_9BILA</name>
<dbReference type="AlphaFoldDB" id="A0A816DLY7"/>
<dbReference type="EMBL" id="CAJNOM010002670">
    <property type="protein sequence ID" value="CAF1635889.1"/>
    <property type="molecule type" value="Genomic_DNA"/>
</dbReference>
<dbReference type="Proteomes" id="UP000663832">
    <property type="component" value="Unassembled WGS sequence"/>
</dbReference>
<gene>
    <name evidence="1" type="ORF">BJG266_LOCUS41541</name>
    <name evidence="2" type="ORF">QVE165_LOCUS58409</name>
</gene>
<organism evidence="2 3">
    <name type="scientific">Adineta steineri</name>
    <dbReference type="NCBI Taxonomy" id="433720"/>
    <lineage>
        <taxon>Eukaryota</taxon>
        <taxon>Metazoa</taxon>
        <taxon>Spiralia</taxon>
        <taxon>Gnathifera</taxon>
        <taxon>Rotifera</taxon>
        <taxon>Eurotatoria</taxon>
        <taxon>Bdelloidea</taxon>
        <taxon>Adinetida</taxon>
        <taxon>Adinetidae</taxon>
        <taxon>Adineta</taxon>
    </lineage>
</organism>
<evidence type="ECO:0000313" key="1">
    <source>
        <dbReference type="EMBL" id="CAF1471314.1"/>
    </source>
</evidence>
<keyword evidence="3" id="KW-1185">Reference proteome</keyword>
<protein>
    <submittedName>
        <fullName evidence="2">Uncharacterized protein</fullName>
    </submittedName>
</protein>
<proteinExistence type="predicted"/>
<reference evidence="2" key="1">
    <citation type="submission" date="2021-02" db="EMBL/GenBank/DDBJ databases">
        <authorList>
            <person name="Nowell W R."/>
        </authorList>
    </citation>
    <scope>NUCLEOTIDE SEQUENCE</scope>
</reference>
<accession>A0A816DLY7</accession>
<evidence type="ECO:0000313" key="3">
    <source>
        <dbReference type="Proteomes" id="UP000663832"/>
    </source>
</evidence>
<dbReference type="Proteomes" id="UP000663877">
    <property type="component" value="Unassembled WGS sequence"/>
</dbReference>
<dbReference type="EMBL" id="CAJNOI010002352">
    <property type="protein sequence ID" value="CAF1471314.1"/>
    <property type="molecule type" value="Genomic_DNA"/>
</dbReference>
<sequence>MIFGNQFPVLNYVFLPYANGSCTGGIKTWSTSLTTVWIACCNKSILYPLLYNLPNLENFTCGLGTVDGKTLICQRLVLKQFNLTNYCQCNPPHMIMMKMNEIKDLYRCFPNLESTNLTLRYPGYLNDALHALNAVLSHCSNLKSVDCYIKYSGPDCSQQSFDEIKNRYPLFKDYDGCAWKEREGYRCRIRKG</sequence>
<evidence type="ECO:0000313" key="2">
    <source>
        <dbReference type="EMBL" id="CAF1635889.1"/>
    </source>
</evidence>